<gene>
    <name evidence="16" type="ORF">NHX12_012241</name>
</gene>
<evidence type="ECO:0000256" key="1">
    <source>
        <dbReference type="ARBA" id="ARBA00004236"/>
    </source>
</evidence>
<keyword evidence="9" id="KW-0130">Cell adhesion</keyword>
<feature type="region of interest" description="Disordered" evidence="13">
    <location>
        <begin position="626"/>
        <end position="690"/>
    </location>
</feature>
<keyword evidence="4" id="KW-0963">Cytoplasm</keyword>
<dbReference type="InterPro" id="IPR002126">
    <property type="entry name" value="Cadherin-like_dom"/>
</dbReference>
<feature type="domain" description="Cadherin" evidence="15">
    <location>
        <begin position="354"/>
        <end position="441"/>
    </location>
</feature>
<dbReference type="InterPro" id="IPR027397">
    <property type="entry name" value="Catenin-bd_sf"/>
</dbReference>
<dbReference type="InterPro" id="IPR020894">
    <property type="entry name" value="Cadherin_CS"/>
</dbReference>
<dbReference type="GO" id="GO:0045296">
    <property type="term" value="F:cadherin binding"/>
    <property type="evidence" value="ECO:0007669"/>
    <property type="project" value="TreeGrafter"/>
</dbReference>
<dbReference type="GO" id="GO:0034332">
    <property type="term" value="P:adherens junction organization"/>
    <property type="evidence" value="ECO:0007669"/>
    <property type="project" value="TreeGrafter"/>
</dbReference>
<keyword evidence="14" id="KW-1133">Transmembrane helix</keyword>
<dbReference type="FunFam" id="2.60.40.60:FF:000031">
    <property type="entry name" value="Cadherin 3"/>
    <property type="match status" value="1"/>
</dbReference>
<evidence type="ECO:0000256" key="8">
    <source>
        <dbReference type="ARBA" id="ARBA00022837"/>
    </source>
</evidence>
<keyword evidence="10 14" id="KW-0472">Membrane</keyword>
<evidence type="ECO:0000256" key="14">
    <source>
        <dbReference type="SAM" id="Phobius"/>
    </source>
</evidence>
<dbReference type="GO" id="GO:0005509">
    <property type="term" value="F:calcium ion binding"/>
    <property type="evidence" value="ECO:0007669"/>
    <property type="project" value="UniProtKB-UniRule"/>
</dbReference>
<feature type="domain" description="Cadherin" evidence="15">
    <location>
        <begin position="35"/>
        <end position="117"/>
    </location>
</feature>
<organism evidence="16 17">
    <name type="scientific">Muraenolepis orangiensis</name>
    <name type="common">Patagonian moray cod</name>
    <dbReference type="NCBI Taxonomy" id="630683"/>
    <lineage>
        <taxon>Eukaryota</taxon>
        <taxon>Metazoa</taxon>
        <taxon>Chordata</taxon>
        <taxon>Craniata</taxon>
        <taxon>Vertebrata</taxon>
        <taxon>Euteleostomi</taxon>
        <taxon>Actinopterygii</taxon>
        <taxon>Neopterygii</taxon>
        <taxon>Teleostei</taxon>
        <taxon>Neoteleostei</taxon>
        <taxon>Acanthomorphata</taxon>
        <taxon>Zeiogadaria</taxon>
        <taxon>Gadariae</taxon>
        <taxon>Gadiformes</taxon>
        <taxon>Muraenolepidoidei</taxon>
        <taxon>Muraenolepididae</taxon>
        <taxon>Muraenolepis</taxon>
    </lineage>
</organism>
<evidence type="ECO:0000313" key="16">
    <source>
        <dbReference type="EMBL" id="KAJ3585833.1"/>
    </source>
</evidence>
<evidence type="ECO:0000313" key="17">
    <source>
        <dbReference type="Proteomes" id="UP001148018"/>
    </source>
</evidence>
<dbReference type="GO" id="GO:0007043">
    <property type="term" value="P:cell-cell junction assembly"/>
    <property type="evidence" value="ECO:0007669"/>
    <property type="project" value="TreeGrafter"/>
</dbReference>
<keyword evidence="3" id="KW-1003">Cell membrane</keyword>
<dbReference type="SMART" id="SM00112">
    <property type="entry name" value="CA"/>
    <property type="match status" value="5"/>
</dbReference>
<dbReference type="PANTHER" id="PTHR24027">
    <property type="entry name" value="CADHERIN-23"/>
    <property type="match status" value="1"/>
</dbReference>
<dbReference type="FunFam" id="2.60.40.60:FF:000095">
    <property type="entry name" value="Cadherin 13"/>
    <property type="match status" value="1"/>
</dbReference>
<evidence type="ECO:0000256" key="13">
    <source>
        <dbReference type="SAM" id="MobiDB-lite"/>
    </source>
</evidence>
<accession>A0A9Q0DC72</accession>
<dbReference type="GO" id="GO:0008013">
    <property type="term" value="F:beta-catenin binding"/>
    <property type="evidence" value="ECO:0007669"/>
    <property type="project" value="TreeGrafter"/>
</dbReference>
<keyword evidence="8 12" id="KW-0106">Calcium</keyword>
<dbReference type="GO" id="GO:0016339">
    <property type="term" value="P:calcium-dependent cell-cell adhesion via plasma membrane cell adhesion molecules"/>
    <property type="evidence" value="ECO:0007669"/>
    <property type="project" value="TreeGrafter"/>
</dbReference>
<keyword evidence="7" id="KW-0677">Repeat</keyword>
<dbReference type="PROSITE" id="PS00232">
    <property type="entry name" value="CADHERIN_1"/>
    <property type="match status" value="2"/>
</dbReference>
<keyword evidence="6" id="KW-0732">Signal</keyword>
<name>A0A9Q0DC72_9TELE</name>
<keyword evidence="11" id="KW-0325">Glycoprotein</keyword>
<evidence type="ECO:0000256" key="6">
    <source>
        <dbReference type="ARBA" id="ARBA00022729"/>
    </source>
</evidence>
<comment type="caution">
    <text evidence="16">The sequence shown here is derived from an EMBL/GenBank/DDBJ whole genome shotgun (WGS) entry which is preliminary data.</text>
</comment>
<feature type="domain" description="Cadherin" evidence="15">
    <location>
        <begin position="230"/>
        <end position="350"/>
    </location>
</feature>
<keyword evidence="17" id="KW-1185">Reference proteome</keyword>
<evidence type="ECO:0000256" key="4">
    <source>
        <dbReference type="ARBA" id="ARBA00022490"/>
    </source>
</evidence>
<dbReference type="FunFam" id="2.60.40.60:FF:000019">
    <property type="entry name" value="Cadherin 2"/>
    <property type="match status" value="1"/>
</dbReference>
<keyword evidence="14" id="KW-0812">Transmembrane</keyword>
<dbReference type="InterPro" id="IPR015919">
    <property type="entry name" value="Cadherin-like_sf"/>
</dbReference>
<dbReference type="GO" id="GO:0005912">
    <property type="term" value="C:adherens junction"/>
    <property type="evidence" value="ECO:0007669"/>
    <property type="project" value="TreeGrafter"/>
</dbReference>
<dbReference type="GO" id="GO:0060027">
    <property type="term" value="P:convergent extension involved in gastrulation"/>
    <property type="evidence" value="ECO:0007669"/>
    <property type="project" value="UniProtKB-ARBA"/>
</dbReference>
<dbReference type="GO" id="GO:0000902">
    <property type="term" value="P:cell morphogenesis"/>
    <property type="evidence" value="ECO:0007669"/>
    <property type="project" value="TreeGrafter"/>
</dbReference>
<evidence type="ECO:0000256" key="5">
    <source>
        <dbReference type="ARBA" id="ARBA00022723"/>
    </source>
</evidence>
<evidence type="ECO:0000256" key="3">
    <source>
        <dbReference type="ARBA" id="ARBA00022475"/>
    </source>
</evidence>
<dbReference type="CDD" id="cd11304">
    <property type="entry name" value="Cadherin_repeat"/>
    <property type="match status" value="4"/>
</dbReference>
<dbReference type="GO" id="GO:0016342">
    <property type="term" value="C:catenin complex"/>
    <property type="evidence" value="ECO:0007669"/>
    <property type="project" value="TreeGrafter"/>
</dbReference>
<feature type="domain" description="Cadherin" evidence="15">
    <location>
        <begin position="458"/>
        <end position="549"/>
    </location>
</feature>
<feature type="compositionally biased region" description="Polar residues" evidence="13">
    <location>
        <begin position="674"/>
        <end position="687"/>
    </location>
</feature>
<keyword evidence="5" id="KW-0479">Metal-binding</keyword>
<dbReference type="OrthoDB" id="9045962at2759"/>
<dbReference type="SUPFAM" id="SSF49313">
    <property type="entry name" value="Cadherin-like"/>
    <property type="match status" value="5"/>
</dbReference>
<dbReference type="Gene3D" id="2.60.40.60">
    <property type="entry name" value="Cadherins"/>
    <property type="match status" value="5"/>
</dbReference>
<dbReference type="Proteomes" id="UP001148018">
    <property type="component" value="Unassembled WGS sequence"/>
</dbReference>
<evidence type="ECO:0000256" key="12">
    <source>
        <dbReference type="PROSITE-ProRule" id="PRU00043"/>
    </source>
</evidence>
<dbReference type="GO" id="GO:0016477">
    <property type="term" value="P:cell migration"/>
    <property type="evidence" value="ECO:0007669"/>
    <property type="project" value="TreeGrafter"/>
</dbReference>
<dbReference type="GO" id="GO:0005737">
    <property type="term" value="C:cytoplasm"/>
    <property type="evidence" value="ECO:0007669"/>
    <property type="project" value="UniProtKB-SubCell"/>
</dbReference>
<feature type="compositionally biased region" description="Polar residues" evidence="13">
    <location>
        <begin position="633"/>
        <end position="651"/>
    </location>
</feature>
<dbReference type="EMBL" id="JANIIK010000117">
    <property type="protein sequence ID" value="KAJ3585833.1"/>
    <property type="molecule type" value="Genomic_DNA"/>
</dbReference>
<protein>
    <recommendedName>
        <fullName evidence="15">Cadherin domain-containing protein</fullName>
    </recommendedName>
</protein>
<feature type="domain" description="Cadherin" evidence="15">
    <location>
        <begin position="118"/>
        <end position="229"/>
    </location>
</feature>
<evidence type="ECO:0000259" key="15">
    <source>
        <dbReference type="PROSITE" id="PS50268"/>
    </source>
</evidence>
<evidence type="ECO:0000256" key="11">
    <source>
        <dbReference type="ARBA" id="ARBA00023180"/>
    </source>
</evidence>
<dbReference type="PRINTS" id="PR00205">
    <property type="entry name" value="CADHERIN"/>
</dbReference>
<feature type="transmembrane region" description="Helical" evidence="14">
    <location>
        <begin position="553"/>
        <end position="574"/>
    </location>
</feature>
<dbReference type="AlphaFoldDB" id="A0A9Q0DC72"/>
<evidence type="ECO:0000256" key="9">
    <source>
        <dbReference type="ARBA" id="ARBA00022889"/>
    </source>
</evidence>
<sequence>DLLQRSKRRWVLSTIELAEEDKGPFPKMITQMFNDRKKEDNHMFNISGMGVTEKPFDVFSIKPFTGEVYVHSSIDREKYPWFHIKFDILNKDTNKPLDLTLSFDVDIIDINDNAPTFDHKVMRASVKENVPEGLLPVRLQARDMDQENTINSTFTISILSQEPKEPKLKIDQTPETTIGQLAFEGCFNYDEVKNYKVIVKVEDHGKPPLSSTAVINLKILDSNSHLPTFKEREYSGQVKEMEINKEILRLAVDDKDTPKTPGWRAKYFFIKGNEENNYKITTDPDTNEGILTVIKGKDFERTTMNILQIGVENEESLYLCKKGGGTALPPSPDTTNISLNIIDVNDAPVFEKKVADVYQKEEDKPGETLYEILEDPAHWVSIDAKTGVTKTVAKMDRESPYVNGSVYKIVVAAIDNGQPPATATSTILVHLRDINDNIPGLVSDSVVMCADTANKVVLHATDKDLDPFSGPFSFFLLGKDKALKETWKIDPATGQQVGLVALKSLPYGNYSVPLVIQDQQGVGGGGTVVSVVVCDCDGGTACRGKRPLSKAMGSAAIGLLFAALLLLLLMLLFLCQCAGKQFQHNPITLDDGNQTLIKYNEEGGGSACKTGPTTFLRNHTSSVTATDGVKLNSEPTYQITSQEERSYQTSGHMMMDSMGSQKQPQPQQQRDTLRSQGGQMGNMSTSGKYAHASNMHSDHLIAEHLDNKLYAMLDGNVDYPLYHPIEFSYEGQGSKCQSLDQLSLDLGDNLDFLNNLDPKFKTLGVLCGQDVPGRNKQL</sequence>
<evidence type="ECO:0000256" key="7">
    <source>
        <dbReference type="ARBA" id="ARBA00022737"/>
    </source>
</evidence>
<dbReference type="FunFam" id="2.60.40.60:FF:000011">
    <property type="entry name" value="Cadherin 1"/>
    <property type="match status" value="1"/>
</dbReference>
<evidence type="ECO:0000256" key="10">
    <source>
        <dbReference type="ARBA" id="ARBA00023136"/>
    </source>
</evidence>
<dbReference type="PANTHER" id="PTHR24027:SF78">
    <property type="entry name" value="CADHERIN-LIKE PROTEIN 26"/>
    <property type="match status" value="1"/>
</dbReference>
<dbReference type="GO" id="GO:0055113">
    <property type="term" value="P:epiboly involved in gastrulation with mouth forming second"/>
    <property type="evidence" value="ECO:0007669"/>
    <property type="project" value="UniProtKB-ARBA"/>
</dbReference>
<dbReference type="Pfam" id="PF00028">
    <property type="entry name" value="Cadherin"/>
    <property type="match status" value="3"/>
</dbReference>
<dbReference type="InterPro" id="IPR039808">
    <property type="entry name" value="Cadherin"/>
</dbReference>
<proteinExistence type="predicted"/>
<dbReference type="Gene3D" id="4.10.900.10">
    <property type="entry name" value="TCF3-CBD (Catenin binding domain)"/>
    <property type="match status" value="1"/>
</dbReference>
<feature type="non-terminal residue" evidence="16">
    <location>
        <position position="1"/>
    </location>
</feature>
<dbReference type="PROSITE" id="PS50268">
    <property type="entry name" value="CADHERIN_2"/>
    <property type="match status" value="5"/>
</dbReference>
<dbReference type="GO" id="GO:0044331">
    <property type="term" value="P:cell-cell adhesion mediated by cadherin"/>
    <property type="evidence" value="ECO:0007669"/>
    <property type="project" value="TreeGrafter"/>
</dbReference>
<reference evidence="16" key="1">
    <citation type="submission" date="2022-07" db="EMBL/GenBank/DDBJ databases">
        <title>Chromosome-level genome of Muraenolepis orangiensis.</title>
        <authorList>
            <person name="Kim J."/>
        </authorList>
    </citation>
    <scope>NUCLEOTIDE SEQUENCE</scope>
    <source>
        <strain evidence="16">KU_S4_2022</strain>
        <tissue evidence="16">Muscle</tissue>
    </source>
</reference>
<dbReference type="GO" id="GO:0007156">
    <property type="term" value="P:homophilic cell adhesion via plasma membrane adhesion molecules"/>
    <property type="evidence" value="ECO:0007669"/>
    <property type="project" value="InterPro"/>
</dbReference>
<evidence type="ECO:0000256" key="2">
    <source>
        <dbReference type="ARBA" id="ARBA00004496"/>
    </source>
</evidence>
<comment type="subcellular location">
    <subcellularLocation>
        <location evidence="1">Cell membrane</location>
    </subcellularLocation>
    <subcellularLocation>
        <location evidence="2">Cytoplasm</location>
    </subcellularLocation>
</comment>